<dbReference type="InterPro" id="IPR017930">
    <property type="entry name" value="Myb_dom"/>
</dbReference>
<evidence type="ECO:0000313" key="4">
    <source>
        <dbReference type="EMBL" id="KAL0565620.1"/>
    </source>
</evidence>
<name>A0ABR3ERS8_9AGAR</name>
<reference evidence="4 5" key="1">
    <citation type="submission" date="2024-02" db="EMBL/GenBank/DDBJ databases">
        <title>A draft genome for the cacao thread blight pathogen Marasmius crinis-equi.</title>
        <authorList>
            <person name="Cohen S.P."/>
            <person name="Baruah I.K."/>
            <person name="Amoako-Attah I."/>
            <person name="Bukari Y."/>
            <person name="Meinhardt L.W."/>
            <person name="Bailey B.A."/>
        </authorList>
    </citation>
    <scope>NUCLEOTIDE SEQUENCE [LARGE SCALE GENOMIC DNA]</scope>
    <source>
        <strain evidence="4 5">GH-76</strain>
    </source>
</reference>
<accession>A0ABR3ERS8</accession>
<protein>
    <recommendedName>
        <fullName evidence="6">Myb-like domain-containing protein</fullName>
    </recommendedName>
</protein>
<dbReference type="PROSITE" id="PS51294">
    <property type="entry name" value="HTH_MYB"/>
    <property type="match status" value="1"/>
</dbReference>
<dbReference type="EMBL" id="JBAHYK010002189">
    <property type="protein sequence ID" value="KAL0565620.1"/>
    <property type="molecule type" value="Genomic_DNA"/>
</dbReference>
<evidence type="ECO:0000313" key="5">
    <source>
        <dbReference type="Proteomes" id="UP001465976"/>
    </source>
</evidence>
<feature type="domain" description="HTH myb-type" evidence="3">
    <location>
        <begin position="485"/>
        <end position="544"/>
    </location>
</feature>
<gene>
    <name evidence="4" type="ORF">V5O48_016402</name>
</gene>
<dbReference type="SUPFAM" id="SSF46689">
    <property type="entry name" value="Homeodomain-like"/>
    <property type="match status" value="1"/>
</dbReference>
<dbReference type="PANTHER" id="PTHR22705">
    <property type="entry name" value="ZINC FINGER, ZZ DOMAIN CONTAINING 3"/>
    <property type="match status" value="1"/>
</dbReference>
<dbReference type="InterPro" id="IPR001005">
    <property type="entry name" value="SANT/Myb"/>
</dbReference>
<evidence type="ECO:0000259" key="3">
    <source>
        <dbReference type="PROSITE" id="PS51294"/>
    </source>
</evidence>
<dbReference type="Proteomes" id="UP001465976">
    <property type="component" value="Unassembled WGS sequence"/>
</dbReference>
<dbReference type="PROSITE" id="PS50090">
    <property type="entry name" value="MYB_LIKE"/>
    <property type="match status" value="1"/>
</dbReference>
<evidence type="ECO:0000256" key="1">
    <source>
        <dbReference type="SAM" id="MobiDB-lite"/>
    </source>
</evidence>
<feature type="compositionally biased region" description="Basic residues" evidence="1">
    <location>
        <begin position="325"/>
        <end position="336"/>
    </location>
</feature>
<evidence type="ECO:0000259" key="2">
    <source>
        <dbReference type="PROSITE" id="PS50090"/>
    </source>
</evidence>
<feature type="region of interest" description="Disordered" evidence="1">
    <location>
        <begin position="378"/>
        <end position="495"/>
    </location>
</feature>
<dbReference type="Pfam" id="PF00249">
    <property type="entry name" value="Myb_DNA-binding"/>
    <property type="match status" value="1"/>
</dbReference>
<proteinExistence type="predicted"/>
<comment type="caution">
    <text evidence="4">The sequence shown here is derived from an EMBL/GenBank/DDBJ whole genome shotgun (WGS) entry which is preliminary data.</text>
</comment>
<keyword evidence="5" id="KW-1185">Reference proteome</keyword>
<organism evidence="4 5">
    <name type="scientific">Marasmius crinis-equi</name>
    <dbReference type="NCBI Taxonomy" id="585013"/>
    <lineage>
        <taxon>Eukaryota</taxon>
        <taxon>Fungi</taxon>
        <taxon>Dikarya</taxon>
        <taxon>Basidiomycota</taxon>
        <taxon>Agaricomycotina</taxon>
        <taxon>Agaricomycetes</taxon>
        <taxon>Agaricomycetidae</taxon>
        <taxon>Agaricales</taxon>
        <taxon>Marasmiineae</taxon>
        <taxon>Marasmiaceae</taxon>
        <taxon>Marasmius</taxon>
    </lineage>
</organism>
<feature type="region of interest" description="Disordered" evidence="1">
    <location>
        <begin position="91"/>
        <end position="111"/>
    </location>
</feature>
<feature type="region of interest" description="Disordered" evidence="1">
    <location>
        <begin position="318"/>
        <end position="362"/>
    </location>
</feature>
<feature type="compositionally biased region" description="Basic and acidic residues" evidence="1">
    <location>
        <begin position="235"/>
        <end position="252"/>
    </location>
</feature>
<dbReference type="Gene3D" id="1.10.10.60">
    <property type="entry name" value="Homeodomain-like"/>
    <property type="match status" value="1"/>
</dbReference>
<dbReference type="InterPro" id="IPR037830">
    <property type="entry name" value="ZZZ3"/>
</dbReference>
<sequence length="549" mass="60928">MGDVAPIPTTTPVPDDKKNQNEAPPTTAHNDVRAQTLKALETYISTQRSLLSQTREDIERLRELRRGVLCVGGARGVIEGMNARDEDGKMVVDTASPSAPTPTPTPKLESDEEDIDLDLRAPEFSLSRRVSECFDLNLEDKENRSGWGWGWEAFSGSCDPTRLYTLKTQHVQEIQRIKDTSLACLPPLPLPPPHPPLVPPTTTTPLTTYIRNARSSIIDPVFDKYGLSYNPEPLPPDKEEGKETQKEREHRKIRELKKRKIGGGGRGGRAGGGCAGLRVGARKVEGEGEEGGGEDGVFVRKDVGDESMDVDVDVGVVGGVGPQKAKPKPKPKKPKAVPRTLIPPPLPMVLTKSPRVRRPSVRASLVERERVPMPMPVVRLTVKPPPTPKLTIVIPGMWHPRRTARGSTATTEEVEEPGPFSEEEEDEEEGEEDGESEVEEEDEEADEEDPEPPPTPLPMDIDDDDDADASASSPKPLKPRKQKPKPDTYKQPWSTSEQHLLERLLEEIPEGAKNRWKQISVRMGGRRTPRQVASRVQKWVEKLRRFDLV</sequence>
<dbReference type="PANTHER" id="PTHR22705:SF0">
    <property type="entry name" value="ZZ-TYPE ZINC FINGER-CONTAINING PROTEIN 3"/>
    <property type="match status" value="1"/>
</dbReference>
<feature type="region of interest" description="Disordered" evidence="1">
    <location>
        <begin position="1"/>
        <end position="33"/>
    </location>
</feature>
<dbReference type="CDD" id="cd00167">
    <property type="entry name" value="SANT"/>
    <property type="match status" value="1"/>
</dbReference>
<feature type="region of interest" description="Disordered" evidence="1">
    <location>
        <begin position="228"/>
        <end position="252"/>
    </location>
</feature>
<evidence type="ECO:0008006" key="6">
    <source>
        <dbReference type="Google" id="ProtNLM"/>
    </source>
</evidence>
<feature type="compositionally biased region" description="Acidic residues" evidence="1">
    <location>
        <begin position="412"/>
        <end position="451"/>
    </location>
</feature>
<dbReference type="SMART" id="SM00717">
    <property type="entry name" value="SANT"/>
    <property type="match status" value="1"/>
</dbReference>
<dbReference type="InterPro" id="IPR009057">
    <property type="entry name" value="Homeodomain-like_sf"/>
</dbReference>
<feature type="domain" description="Myb-like" evidence="2">
    <location>
        <begin position="485"/>
        <end position="540"/>
    </location>
</feature>